<reference evidence="2 3" key="1">
    <citation type="journal article" date="2016" name="Nat. Commun.">
        <title>Thousands of microbial genomes shed light on interconnected biogeochemical processes in an aquifer system.</title>
        <authorList>
            <person name="Anantharaman K."/>
            <person name="Brown C.T."/>
            <person name="Hug L.A."/>
            <person name="Sharon I."/>
            <person name="Castelle C.J."/>
            <person name="Probst A.J."/>
            <person name="Thomas B.C."/>
            <person name="Singh A."/>
            <person name="Wilkins M.J."/>
            <person name="Karaoz U."/>
            <person name="Brodie E.L."/>
            <person name="Williams K.H."/>
            <person name="Hubbard S.S."/>
            <person name="Banfield J.F."/>
        </authorList>
    </citation>
    <scope>NUCLEOTIDE SEQUENCE [LARGE SCALE GENOMIC DNA]</scope>
</reference>
<feature type="region of interest" description="Disordered" evidence="1">
    <location>
        <begin position="76"/>
        <end position="109"/>
    </location>
</feature>
<accession>A0A1F5ZTW0</accession>
<proteinExistence type="predicted"/>
<evidence type="ECO:0000256" key="1">
    <source>
        <dbReference type="SAM" id="MobiDB-lite"/>
    </source>
</evidence>
<dbReference type="EMBL" id="MFJM01000071">
    <property type="protein sequence ID" value="OGG15813.1"/>
    <property type="molecule type" value="Genomic_DNA"/>
</dbReference>
<dbReference type="Proteomes" id="UP000176253">
    <property type="component" value="Unassembled WGS sequence"/>
</dbReference>
<dbReference type="STRING" id="1798383.A3D78_04280"/>
<protein>
    <submittedName>
        <fullName evidence="2">Uncharacterized protein</fullName>
    </submittedName>
</protein>
<evidence type="ECO:0000313" key="2">
    <source>
        <dbReference type="EMBL" id="OGG15813.1"/>
    </source>
</evidence>
<organism evidence="2 3">
    <name type="scientific">Candidatus Gottesmanbacteria bacterium RIFCSPHIGHO2_02_FULL_39_14</name>
    <dbReference type="NCBI Taxonomy" id="1798383"/>
    <lineage>
        <taxon>Bacteria</taxon>
        <taxon>Candidatus Gottesmaniibacteriota</taxon>
    </lineage>
</organism>
<comment type="caution">
    <text evidence="2">The sequence shown here is derived from an EMBL/GenBank/DDBJ whole genome shotgun (WGS) entry which is preliminary data.</text>
</comment>
<name>A0A1F5ZTW0_9BACT</name>
<evidence type="ECO:0000313" key="3">
    <source>
        <dbReference type="Proteomes" id="UP000176253"/>
    </source>
</evidence>
<gene>
    <name evidence="2" type="ORF">A3D78_04280</name>
</gene>
<dbReference type="AlphaFoldDB" id="A0A1F5ZTW0"/>
<sequence length="191" mass="21050">MNKDKITFSVSEKFLLVALILLLIFFLPIPSYQTLPIPCSLIYPNPKCQTKKQGWVLTKSLFARTVDFIKYSLLAQPSPGQEPAGKNPPEEETENEGSVGSEEPQLGETSDEIQCQAVGGVWRQWGMLQKEYCQIPAPDAGQECNDGSQCQYGKCISENGEIPGKCAEFKNMFGCMSLIENGQLGSTLCID</sequence>